<evidence type="ECO:0000313" key="1">
    <source>
        <dbReference type="EMBL" id="KQJ95624.1"/>
    </source>
</evidence>
<sequence>MQWHEKVCILSGGRISVACRCGLSQPKGRGAALAAGKGRVGLNLGFKGVYNLTATVCSTTFTLGKDKRDCLNLDVVPYVLGLLEVNTACGPFRSLIHASKNREMKNFREAISLRPVKSWQESGGIPCFQTGLQTNLRTRLSTKFRA</sequence>
<gene>
    <name evidence="1" type="ORF">BRADI_3g18226v3</name>
</gene>
<evidence type="ECO:0000313" key="3">
    <source>
        <dbReference type="Proteomes" id="UP000008810"/>
    </source>
</evidence>
<protein>
    <submittedName>
        <fullName evidence="1 2">Uncharacterized protein</fullName>
    </submittedName>
</protein>
<name>A0A0Q3JBD8_BRADI</name>
<dbReference type="Proteomes" id="UP000008810">
    <property type="component" value="Chromosome 3"/>
</dbReference>
<reference evidence="1 2" key="1">
    <citation type="journal article" date="2010" name="Nature">
        <title>Genome sequencing and analysis of the model grass Brachypodium distachyon.</title>
        <authorList>
            <consortium name="International Brachypodium Initiative"/>
        </authorList>
    </citation>
    <scope>NUCLEOTIDE SEQUENCE [LARGE SCALE GENOMIC DNA]</scope>
    <source>
        <strain evidence="1 2">Bd21</strain>
    </source>
</reference>
<proteinExistence type="predicted"/>
<reference evidence="1" key="2">
    <citation type="submission" date="2017-06" db="EMBL/GenBank/DDBJ databases">
        <title>WGS assembly of Brachypodium distachyon.</title>
        <authorList>
            <consortium name="The International Brachypodium Initiative"/>
            <person name="Lucas S."/>
            <person name="Harmon-Smith M."/>
            <person name="Lail K."/>
            <person name="Tice H."/>
            <person name="Grimwood J."/>
            <person name="Bruce D."/>
            <person name="Barry K."/>
            <person name="Shu S."/>
            <person name="Lindquist E."/>
            <person name="Wang M."/>
            <person name="Pitluck S."/>
            <person name="Vogel J.P."/>
            <person name="Garvin D.F."/>
            <person name="Mockler T.C."/>
            <person name="Schmutz J."/>
            <person name="Rokhsar D."/>
            <person name="Bevan M.W."/>
        </authorList>
    </citation>
    <scope>NUCLEOTIDE SEQUENCE</scope>
    <source>
        <strain evidence="1">Bd21</strain>
    </source>
</reference>
<reference evidence="2" key="3">
    <citation type="submission" date="2018-08" db="UniProtKB">
        <authorList>
            <consortium name="EnsemblPlants"/>
        </authorList>
    </citation>
    <scope>IDENTIFICATION</scope>
    <source>
        <strain evidence="2">cv. Bd21</strain>
    </source>
</reference>
<evidence type="ECO:0000313" key="2">
    <source>
        <dbReference type="EnsemblPlants" id="KQJ95624"/>
    </source>
</evidence>
<dbReference type="InParanoid" id="A0A0Q3JBD8"/>
<dbReference type="EMBL" id="CM000882">
    <property type="protein sequence ID" value="KQJ95624.1"/>
    <property type="molecule type" value="Genomic_DNA"/>
</dbReference>
<organism evidence="1">
    <name type="scientific">Brachypodium distachyon</name>
    <name type="common">Purple false brome</name>
    <name type="synonym">Trachynia distachya</name>
    <dbReference type="NCBI Taxonomy" id="15368"/>
    <lineage>
        <taxon>Eukaryota</taxon>
        <taxon>Viridiplantae</taxon>
        <taxon>Streptophyta</taxon>
        <taxon>Embryophyta</taxon>
        <taxon>Tracheophyta</taxon>
        <taxon>Spermatophyta</taxon>
        <taxon>Magnoliopsida</taxon>
        <taxon>Liliopsida</taxon>
        <taxon>Poales</taxon>
        <taxon>Poaceae</taxon>
        <taxon>BOP clade</taxon>
        <taxon>Pooideae</taxon>
        <taxon>Stipodae</taxon>
        <taxon>Brachypodieae</taxon>
        <taxon>Brachypodium</taxon>
    </lineage>
</organism>
<dbReference type="Gramene" id="KQJ95624">
    <property type="protein sequence ID" value="KQJ95624"/>
    <property type="gene ID" value="BRADI_3g18226v3"/>
</dbReference>
<keyword evidence="3" id="KW-1185">Reference proteome</keyword>
<accession>A0A0Q3JBD8</accession>
<dbReference type="EnsemblPlants" id="KQJ95624">
    <property type="protein sequence ID" value="KQJ95624"/>
    <property type="gene ID" value="BRADI_3g18226v3"/>
</dbReference>
<dbReference type="AlphaFoldDB" id="A0A0Q3JBD8"/>